<keyword evidence="2" id="KW-1185">Reference proteome</keyword>
<protein>
    <submittedName>
        <fullName evidence="1">Uncharacterized protein</fullName>
    </submittedName>
</protein>
<proteinExistence type="predicted"/>
<evidence type="ECO:0000313" key="1">
    <source>
        <dbReference type="EMBL" id="KAJ8300441.1"/>
    </source>
</evidence>
<organism evidence="1 2">
    <name type="scientific">Tegillarca granosa</name>
    <name type="common">Malaysian cockle</name>
    <name type="synonym">Anadara granosa</name>
    <dbReference type="NCBI Taxonomy" id="220873"/>
    <lineage>
        <taxon>Eukaryota</taxon>
        <taxon>Metazoa</taxon>
        <taxon>Spiralia</taxon>
        <taxon>Lophotrochozoa</taxon>
        <taxon>Mollusca</taxon>
        <taxon>Bivalvia</taxon>
        <taxon>Autobranchia</taxon>
        <taxon>Pteriomorphia</taxon>
        <taxon>Arcoida</taxon>
        <taxon>Arcoidea</taxon>
        <taxon>Arcidae</taxon>
        <taxon>Tegillarca</taxon>
    </lineage>
</organism>
<dbReference type="Proteomes" id="UP001217089">
    <property type="component" value="Unassembled WGS sequence"/>
</dbReference>
<comment type="caution">
    <text evidence="1">The sequence shown here is derived from an EMBL/GenBank/DDBJ whole genome shotgun (WGS) entry which is preliminary data.</text>
</comment>
<evidence type="ECO:0000313" key="2">
    <source>
        <dbReference type="Proteomes" id="UP001217089"/>
    </source>
</evidence>
<gene>
    <name evidence="1" type="ORF">KUTeg_021960</name>
</gene>
<dbReference type="EMBL" id="JARBDR010000919">
    <property type="protein sequence ID" value="KAJ8300441.1"/>
    <property type="molecule type" value="Genomic_DNA"/>
</dbReference>
<name>A0ABQ9E4U6_TEGGR</name>
<sequence>MSTIQRKKRRPNGGAGKGLQSQKIIKSAESFVKSLAMFDLNITKTCSLCANQRSPLANLRPLMKLLEISCHGVPWILGTVLLLVSLHKENHIEILVNLFIGCMPLLPPARRSWTEKQITLVLHGCSLNWPPTNWKTLSPDRKLLTWEYAAMRLENALNPEEVNITSSRGDLLDKYNMLALPGTAFPIMNTACRKARFYNYELLRLAANSKNPSKEQINIVEITNRRFDSCSIAESHSTEAKTT</sequence>
<accession>A0ABQ9E4U6</accession>
<reference evidence="1 2" key="1">
    <citation type="submission" date="2022-12" db="EMBL/GenBank/DDBJ databases">
        <title>Chromosome-level genome of Tegillarca granosa.</title>
        <authorList>
            <person name="Kim J."/>
        </authorList>
    </citation>
    <scope>NUCLEOTIDE SEQUENCE [LARGE SCALE GENOMIC DNA]</scope>
    <source>
        <strain evidence="1">Teg-2019</strain>
        <tissue evidence="1">Adductor muscle</tissue>
    </source>
</reference>